<dbReference type="Pfam" id="PF00072">
    <property type="entry name" value="Response_reg"/>
    <property type="match status" value="1"/>
</dbReference>
<evidence type="ECO:0000256" key="7">
    <source>
        <dbReference type="ARBA" id="ARBA00024867"/>
    </source>
</evidence>
<dbReference type="Pfam" id="PF00486">
    <property type="entry name" value="Trans_reg_C"/>
    <property type="match status" value="1"/>
</dbReference>
<reference evidence="12 13" key="1">
    <citation type="submission" date="2018-01" db="EMBL/GenBank/DDBJ databases">
        <authorList>
            <person name="Gaut B.S."/>
            <person name="Morton B.R."/>
            <person name="Clegg M.T."/>
            <person name="Duvall M.R."/>
        </authorList>
    </citation>
    <scope>NUCLEOTIDE SEQUENCE [LARGE SCALE GENOMIC DNA]</scope>
    <source>
        <strain evidence="12">GP69</strain>
    </source>
</reference>
<dbReference type="Gene3D" id="1.10.10.10">
    <property type="entry name" value="Winged helix-like DNA-binding domain superfamily/Winged helix DNA-binding domain"/>
    <property type="match status" value="1"/>
</dbReference>
<organism evidence="12 13">
    <name type="scientific">Acetatifactor muris</name>
    <dbReference type="NCBI Taxonomy" id="879566"/>
    <lineage>
        <taxon>Bacteria</taxon>
        <taxon>Bacillati</taxon>
        <taxon>Bacillota</taxon>
        <taxon>Clostridia</taxon>
        <taxon>Lachnospirales</taxon>
        <taxon>Lachnospiraceae</taxon>
        <taxon>Acetatifactor</taxon>
    </lineage>
</organism>
<dbReference type="RefSeq" id="WP_103239989.1">
    <property type="nucleotide sequence ID" value="NZ_JANJZD010000011.1"/>
</dbReference>
<dbReference type="InterPro" id="IPR036388">
    <property type="entry name" value="WH-like_DNA-bd_sf"/>
</dbReference>
<protein>
    <recommendedName>
        <fullName evidence="1">Stage 0 sporulation protein A homolog</fullName>
    </recommendedName>
</protein>
<evidence type="ECO:0000313" key="12">
    <source>
        <dbReference type="EMBL" id="SOY29923.1"/>
    </source>
</evidence>
<evidence type="ECO:0000256" key="3">
    <source>
        <dbReference type="ARBA" id="ARBA00023012"/>
    </source>
</evidence>
<dbReference type="Proteomes" id="UP000236311">
    <property type="component" value="Unassembled WGS sequence"/>
</dbReference>
<dbReference type="InterPro" id="IPR001789">
    <property type="entry name" value="Sig_transdc_resp-reg_receiver"/>
</dbReference>
<dbReference type="EMBL" id="OFSM01000012">
    <property type="protein sequence ID" value="SOY29923.1"/>
    <property type="molecule type" value="Genomic_DNA"/>
</dbReference>
<dbReference type="OrthoDB" id="9790442at2"/>
<feature type="modified residue" description="4-aspartylphosphate" evidence="8">
    <location>
        <position position="54"/>
    </location>
</feature>
<dbReference type="AlphaFoldDB" id="A0A2K4ZHH1"/>
<keyword evidence="4" id="KW-0805">Transcription regulation</keyword>
<evidence type="ECO:0000313" key="13">
    <source>
        <dbReference type="Proteomes" id="UP000236311"/>
    </source>
</evidence>
<dbReference type="InterPro" id="IPR039420">
    <property type="entry name" value="WalR-like"/>
</dbReference>
<evidence type="ECO:0000256" key="8">
    <source>
        <dbReference type="PROSITE-ProRule" id="PRU00169"/>
    </source>
</evidence>
<dbReference type="GO" id="GO:0032993">
    <property type="term" value="C:protein-DNA complex"/>
    <property type="evidence" value="ECO:0007669"/>
    <property type="project" value="TreeGrafter"/>
</dbReference>
<dbReference type="GO" id="GO:0000156">
    <property type="term" value="F:phosphorelay response regulator activity"/>
    <property type="evidence" value="ECO:0007669"/>
    <property type="project" value="TreeGrafter"/>
</dbReference>
<evidence type="ECO:0000259" key="10">
    <source>
        <dbReference type="PROSITE" id="PS50110"/>
    </source>
</evidence>
<evidence type="ECO:0000256" key="6">
    <source>
        <dbReference type="ARBA" id="ARBA00023163"/>
    </source>
</evidence>
<dbReference type="GO" id="GO:0005829">
    <property type="term" value="C:cytosol"/>
    <property type="evidence" value="ECO:0007669"/>
    <property type="project" value="TreeGrafter"/>
</dbReference>
<dbReference type="PANTHER" id="PTHR48111">
    <property type="entry name" value="REGULATOR OF RPOS"/>
    <property type="match status" value="1"/>
</dbReference>
<dbReference type="Gene3D" id="3.40.50.2300">
    <property type="match status" value="1"/>
</dbReference>
<dbReference type="PROSITE" id="PS50110">
    <property type="entry name" value="RESPONSE_REGULATORY"/>
    <property type="match status" value="1"/>
</dbReference>
<keyword evidence="2 8" id="KW-0597">Phosphoprotein</keyword>
<dbReference type="SMART" id="SM00862">
    <property type="entry name" value="Trans_reg_C"/>
    <property type="match status" value="1"/>
</dbReference>
<dbReference type="FunFam" id="3.40.50.2300:FF:000001">
    <property type="entry name" value="DNA-binding response regulator PhoB"/>
    <property type="match status" value="1"/>
</dbReference>
<evidence type="ECO:0000256" key="2">
    <source>
        <dbReference type="ARBA" id="ARBA00022553"/>
    </source>
</evidence>
<keyword evidence="3" id="KW-0902">Two-component regulatory system</keyword>
<proteinExistence type="predicted"/>
<dbReference type="InterPro" id="IPR011006">
    <property type="entry name" value="CheY-like_superfamily"/>
</dbReference>
<keyword evidence="13" id="KW-1185">Reference proteome</keyword>
<dbReference type="GO" id="GO:0000976">
    <property type="term" value="F:transcription cis-regulatory region binding"/>
    <property type="evidence" value="ECO:0007669"/>
    <property type="project" value="TreeGrafter"/>
</dbReference>
<keyword evidence="5 9" id="KW-0238">DNA-binding</keyword>
<evidence type="ECO:0000256" key="9">
    <source>
        <dbReference type="PROSITE-ProRule" id="PRU01091"/>
    </source>
</evidence>
<evidence type="ECO:0000256" key="5">
    <source>
        <dbReference type="ARBA" id="ARBA00023125"/>
    </source>
</evidence>
<comment type="function">
    <text evidence="7">May play the central regulatory role in sporulation. It may be an element of the effector pathway responsible for the activation of sporulation genes in response to nutritional stress. Spo0A may act in concert with spo0H (a sigma factor) to control the expression of some genes that are critical to the sporulation process.</text>
</comment>
<dbReference type="PANTHER" id="PTHR48111:SF40">
    <property type="entry name" value="PHOSPHATE REGULON TRANSCRIPTIONAL REGULATORY PROTEIN PHOB"/>
    <property type="match status" value="1"/>
</dbReference>
<feature type="domain" description="Response regulatory" evidence="10">
    <location>
        <begin position="5"/>
        <end position="118"/>
    </location>
</feature>
<sequence length="226" mass="25905">MESGKILVIEDEKPIADILKYGFEKEGFLVQCAYTGSDGFAMAGKEPQDIVLLDWMLPDISGVDVCRMLTEQYKIPIIMLTARGNMEDKLYGLESGADDYITKPFDLREVVARVRTILRRFEKTRGTAEDDRLVCGHLTISEREHSIYCRGKILNLTPKEYDLLICFLKHPRQVFTRTVLLDQIWGYDFVGDTRTVDIHVQRIRKKAGLEESLVTVFGVGYKYVPE</sequence>
<dbReference type="SMART" id="SM00448">
    <property type="entry name" value="REC"/>
    <property type="match status" value="1"/>
</dbReference>
<evidence type="ECO:0000256" key="1">
    <source>
        <dbReference type="ARBA" id="ARBA00018672"/>
    </source>
</evidence>
<dbReference type="CDD" id="cd00383">
    <property type="entry name" value="trans_reg_C"/>
    <property type="match status" value="1"/>
</dbReference>
<dbReference type="SUPFAM" id="SSF46894">
    <property type="entry name" value="C-terminal effector domain of the bipartite response regulators"/>
    <property type="match status" value="1"/>
</dbReference>
<dbReference type="GO" id="GO:0006355">
    <property type="term" value="P:regulation of DNA-templated transcription"/>
    <property type="evidence" value="ECO:0007669"/>
    <property type="project" value="InterPro"/>
</dbReference>
<feature type="domain" description="OmpR/PhoB-type" evidence="11">
    <location>
        <begin position="130"/>
        <end position="225"/>
    </location>
</feature>
<gene>
    <name evidence="12" type="primary">walR_3</name>
    <name evidence="12" type="ORF">AMURIS_02644</name>
</gene>
<feature type="DNA-binding region" description="OmpR/PhoB-type" evidence="9">
    <location>
        <begin position="130"/>
        <end position="225"/>
    </location>
</feature>
<evidence type="ECO:0000259" key="11">
    <source>
        <dbReference type="PROSITE" id="PS51755"/>
    </source>
</evidence>
<name>A0A2K4ZHH1_9FIRM</name>
<evidence type="ECO:0000256" key="4">
    <source>
        <dbReference type="ARBA" id="ARBA00023015"/>
    </source>
</evidence>
<dbReference type="SUPFAM" id="SSF52172">
    <property type="entry name" value="CheY-like"/>
    <property type="match status" value="1"/>
</dbReference>
<dbReference type="InterPro" id="IPR016032">
    <property type="entry name" value="Sig_transdc_resp-reg_C-effctor"/>
</dbReference>
<dbReference type="InterPro" id="IPR001867">
    <property type="entry name" value="OmpR/PhoB-type_DNA-bd"/>
</dbReference>
<accession>A0A2K4ZHH1</accession>
<dbReference type="PROSITE" id="PS51755">
    <property type="entry name" value="OMPR_PHOB"/>
    <property type="match status" value="1"/>
</dbReference>
<dbReference type="Gene3D" id="6.10.250.690">
    <property type="match status" value="1"/>
</dbReference>
<keyword evidence="6" id="KW-0804">Transcription</keyword>